<evidence type="ECO:0000313" key="2">
    <source>
        <dbReference type="Proteomes" id="UP000231259"/>
    </source>
</evidence>
<dbReference type="Proteomes" id="UP000231259">
    <property type="component" value="Unassembled WGS sequence"/>
</dbReference>
<sequence length="184" mass="20918">MANWYSADLHFGHHRIIEFCKRPFASTGEMNAALIANFQACVGHDDDLWILGDFAFGRAEDTAQFESWFHSLPGRKHLIIGNHDDEAVISLPWASTEYMAEIQDGDQSLVLCHYPMITWNGARRGALQLFGHVHDQWPGSRNSVNVGVDQWQFRPVQITDIAKRAAKLPVNKHWQDVEHGNELS</sequence>
<keyword evidence="2" id="KW-1185">Reference proteome</keyword>
<proteinExistence type="predicted"/>
<gene>
    <name evidence="1" type="ORF">P775_09985</name>
</gene>
<dbReference type="AlphaFoldDB" id="A0A2G8RFU1"/>
<dbReference type="InterPro" id="IPR029052">
    <property type="entry name" value="Metallo-depent_PP-like"/>
</dbReference>
<dbReference type="OrthoDB" id="5380073at2"/>
<reference evidence="1 2" key="1">
    <citation type="submission" date="2013-09" db="EMBL/GenBank/DDBJ databases">
        <title>Genome sequencing of Phaeobacter antarcticus sp. nov. SM1211.</title>
        <authorList>
            <person name="Zhang X.-Y."/>
            <person name="Liu C."/>
            <person name="Chen X.-L."/>
            <person name="Xie B.-B."/>
            <person name="Qin Q.-L."/>
            <person name="Rong J.-C."/>
            <person name="Zhang Y.-Z."/>
        </authorList>
    </citation>
    <scope>NUCLEOTIDE SEQUENCE [LARGE SCALE GENOMIC DNA]</scope>
    <source>
        <strain evidence="1 2">SM1211</strain>
    </source>
</reference>
<dbReference type="RefSeq" id="WP_099910777.1">
    <property type="nucleotide sequence ID" value="NZ_AWWI01000064.1"/>
</dbReference>
<name>A0A2G8RFU1_9RHOB</name>
<dbReference type="SUPFAM" id="SSF56300">
    <property type="entry name" value="Metallo-dependent phosphatases"/>
    <property type="match status" value="1"/>
</dbReference>
<evidence type="ECO:0000313" key="1">
    <source>
        <dbReference type="EMBL" id="PIL20271.1"/>
    </source>
</evidence>
<dbReference type="Gene3D" id="3.60.21.10">
    <property type="match status" value="1"/>
</dbReference>
<dbReference type="EMBL" id="AWWI01000064">
    <property type="protein sequence ID" value="PIL20271.1"/>
    <property type="molecule type" value="Genomic_DNA"/>
</dbReference>
<protein>
    <submittedName>
        <fullName evidence="1">Metallophosphoesterase</fullName>
    </submittedName>
</protein>
<organism evidence="1 2">
    <name type="scientific">Puniceibacterium antarcticum</name>
    <dbReference type="NCBI Taxonomy" id="1206336"/>
    <lineage>
        <taxon>Bacteria</taxon>
        <taxon>Pseudomonadati</taxon>
        <taxon>Pseudomonadota</taxon>
        <taxon>Alphaproteobacteria</taxon>
        <taxon>Rhodobacterales</taxon>
        <taxon>Paracoccaceae</taxon>
        <taxon>Puniceibacterium</taxon>
    </lineage>
</organism>
<comment type="caution">
    <text evidence="1">The sequence shown here is derived from an EMBL/GenBank/DDBJ whole genome shotgun (WGS) entry which is preliminary data.</text>
</comment>
<accession>A0A2G8RFU1</accession>